<dbReference type="PANTHER" id="PTHR48079:SF6">
    <property type="entry name" value="NAD(P)-BINDING DOMAIN-CONTAINING PROTEIN-RELATED"/>
    <property type="match status" value="1"/>
</dbReference>
<dbReference type="GO" id="GO:0004029">
    <property type="term" value="F:aldehyde dehydrogenase (NAD+) activity"/>
    <property type="evidence" value="ECO:0007669"/>
    <property type="project" value="TreeGrafter"/>
</dbReference>
<reference evidence="2 3" key="1">
    <citation type="journal article" date="1994" name="Int. J. Syst. Bacteriol.">
        <title>Phylogenetic positions of novel aerobic, bacteriochlorophyll a-containing bacteria and description of Roseococcus thiosulfatophilus gen. nov., sp. nov., Erythromicrobium ramosum gen. nov., sp. nov., and Erythrobacter litoralis sp. nov.</title>
        <authorList>
            <person name="Yurkov V."/>
            <person name="Stackebrandt E."/>
            <person name="Holmes A."/>
            <person name="Fuerst J.A."/>
            <person name="Hugenholtz P."/>
            <person name="Golecki J."/>
            <person name="Gad'on N."/>
            <person name="Gorlenko V.M."/>
            <person name="Kompantseva E.I."/>
            <person name="Drews G."/>
        </authorList>
    </citation>
    <scope>NUCLEOTIDE SEQUENCE [LARGE SCALE GENOMIC DNA]</scope>
    <source>
        <strain evidence="2 3">KR-99</strain>
    </source>
</reference>
<evidence type="ECO:0000259" key="1">
    <source>
        <dbReference type="Pfam" id="PF13460"/>
    </source>
</evidence>
<dbReference type="Gene3D" id="3.40.50.720">
    <property type="entry name" value="NAD(P)-binding Rossmann-like Domain"/>
    <property type="match status" value="1"/>
</dbReference>
<dbReference type="SUPFAM" id="SSF51735">
    <property type="entry name" value="NAD(P)-binding Rossmann-fold domains"/>
    <property type="match status" value="1"/>
</dbReference>
<dbReference type="RefSeq" id="WP_181266493.1">
    <property type="nucleotide sequence ID" value="NZ_BAAAGB010000002.1"/>
</dbReference>
<evidence type="ECO:0000313" key="2">
    <source>
        <dbReference type="EMBL" id="MBA1373451.1"/>
    </source>
</evidence>
<gene>
    <name evidence="2" type="ORF">FG486_03810</name>
</gene>
<dbReference type="EMBL" id="VDES01000001">
    <property type="protein sequence ID" value="MBA1373451.1"/>
    <property type="molecule type" value="Genomic_DNA"/>
</dbReference>
<proteinExistence type="predicted"/>
<evidence type="ECO:0000313" key="3">
    <source>
        <dbReference type="Proteomes" id="UP000589292"/>
    </source>
</evidence>
<accession>A0A7V8RBK2</accession>
<dbReference type="AlphaFoldDB" id="A0A7V8RBK2"/>
<dbReference type="Pfam" id="PF13460">
    <property type="entry name" value="NAD_binding_10"/>
    <property type="match status" value="1"/>
</dbReference>
<dbReference type="InterPro" id="IPR016040">
    <property type="entry name" value="NAD(P)-bd_dom"/>
</dbReference>
<comment type="caution">
    <text evidence="2">The sequence shown here is derived from an EMBL/GenBank/DDBJ whole genome shotgun (WGS) entry which is preliminary data.</text>
</comment>
<dbReference type="GO" id="GO:0005737">
    <property type="term" value="C:cytoplasm"/>
    <property type="evidence" value="ECO:0007669"/>
    <property type="project" value="TreeGrafter"/>
</dbReference>
<protein>
    <submittedName>
        <fullName evidence="2">NAD-dependent epimerase/dehydratase family protein</fullName>
    </submittedName>
</protein>
<feature type="domain" description="NAD(P)-binding" evidence="1">
    <location>
        <begin position="8"/>
        <end position="151"/>
    </location>
</feature>
<sequence>MSVIAMTGGTGFVGGAAIDQALAAGHQVRALARKPQRARERVTWVQGSLADAESLNRLCDGADVVLHIAGVVNAPDRAGFVAGNITGTENMLAATKAAGIARFIHVSSLAARERALSNYCWSKAEAEDRVTASGLDWIMVRPPAVYGPGDTEMLDLFRMAAKGLVMLPPSGRMSVIHVADLAALLVRLAGGAGDVHAIYEADDGTPQGWSHEGFADALGRAVGRKVRTARAPKLGLFMAARADRLLRGPKAKLTPDRARYIAHSDWTSDPLRRPPRDLWQPEIATPKGLAETARWYRAEGWLKR</sequence>
<name>A0A7V8RBK2_9SPHN</name>
<organism evidence="2 3">
    <name type="scientific">Sphingomonas ursincola</name>
    <dbReference type="NCBI Taxonomy" id="56361"/>
    <lineage>
        <taxon>Bacteria</taxon>
        <taxon>Pseudomonadati</taxon>
        <taxon>Pseudomonadota</taxon>
        <taxon>Alphaproteobacteria</taxon>
        <taxon>Sphingomonadales</taxon>
        <taxon>Sphingomonadaceae</taxon>
        <taxon>Sphingomonas</taxon>
    </lineage>
</organism>
<dbReference type="Proteomes" id="UP000589292">
    <property type="component" value="Unassembled WGS sequence"/>
</dbReference>
<dbReference type="InterPro" id="IPR051783">
    <property type="entry name" value="NAD(P)-dependent_oxidoreduct"/>
</dbReference>
<keyword evidence="3" id="KW-1185">Reference proteome</keyword>
<dbReference type="PANTHER" id="PTHR48079">
    <property type="entry name" value="PROTEIN YEEZ"/>
    <property type="match status" value="1"/>
</dbReference>
<dbReference type="InterPro" id="IPR036291">
    <property type="entry name" value="NAD(P)-bd_dom_sf"/>
</dbReference>